<proteinExistence type="predicted"/>
<dbReference type="AlphaFoldDB" id="A0A0F9N267"/>
<organism evidence="1">
    <name type="scientific">marine sediment metagenome</name>
    <dbReference type="NCBI Taxonomy" id="412755"/>
    <lineage>
        <taxon>unclassified sequences</taxon>
        <taxon>metagenomes</taxon>
        <taxon>ecological metagenomes</taxon>
    </lineage>
</organism>
<name>A0A0F9N267_9ZZZZ</name>
<comment type="caution">
    <text evidence="1">The sequence shown here is derived from an EMBL/GenBank/DDBJ whole genome shotgun (WGS) entry which is preliminary data.</text>
</comment>
<gene>
    <name evidence="1" type="ORF">LCGC14_1004170</name>
</gene>
<dbReference type="EMBL" id="LAZR01003900">
    <property type="protein sequence ID" value="KKN13645.1"/>
    <property type="molecule type" value="Genomic_DNA"/>
</dbReference>
<reference evidence="1" key="1">
    <citation type="journal article" date="2015" name="Nature">
        <title>Complex archaea that bridge the gap between prokaryotes and eukaryotes.</title>
        <authorList>
            <person name="Spang A."/>
            <person name="Saw J.H."/>
            <person name="Jorgensen S.L."/>
            <person name="Zaremba-Niedzwiedzka K."/>
            <person name="Martijn J."/>
            <person name="Lind A.E."/>
            <person name="van Eijk R."/>
            <person name="Schleper C."/>
            <person name="Guy L."/>
            <person name="Ettema T.J."/>
        </authorList>
    </citation>
    <scope>NUCLEOTIDE SEQUENCE</scope>
</reference>
<evidence type="ECO:0000313" key="1">
    <source>
        <dbReference type="EMBL" id="KKN13645.1"/>
    </source>
</evidence>
<protein>
    <submittedName>
        <fullName evidence="1">Uncharacterized protein</fullName>
    </submittedName>
</protein>
<accession>A0A0F9N267</accession>
<sequence>MLPISLKEKIFRLPRASYVEDSLFDLNDPAWYVLYGFYVVDVRIQQLDFILTHPDYPATVWGHVYPDGVRLMTNISSTTFDFQELPAEVLQGCTICGQEVWIDLPIGHAEPYDEVFTCLATAMQWVRPHRPRKRQRSSDLNTFIRDGEKSIASTHHKPVDQMDFPRYRTLPERKMYWRRK</sequence>